<keyword evidence="1" id="KW-0472">Membrane</keyword>
<keyword evidence="1" id="KW-1133">Transmembrane helix</keyword>
<evidence type="ECO:0000313" key="3">
    <source>
        <dbReference type="Proteomes" id="UP001160334"/>
    </source>
</evidence>
<feature type="transmembrane region" description="Helical" evidence="1">
    <location>
        <begin position="41"/>
        <end position="62"/>
    </location>
</feature>
<feature type="transmembrane region" description="Helical" evidence="1">
    <location>
        <begin position="12"/>
        <end position="34"/>
    </location>
</feature>
<accession>A0ABT6M981</accession>
<name>A0ABT6M981_9NOCA</name>
<gene>
    <name evidence="2" type="ORF">M2280_001163</name>
</gene>
<protein>
    <submittedName>
        <fullName evidence="2">Uncharacterized protein</fullName>
    </submittedName>
</protein>
<organism evidence="2 3">
    <name type="scientific">Prescottella agglutinans</name>
    <dbReference type="NCBI Taxonomy" id="1644129"/>
    <lineage>
        <taxon>Bacteria</taxon>
        <taxon>Bacillati</taxon>
        <taxon>Actinomycetota</taxon>
        <taxon>Actinomycetes</taxon>
        <taxon>Mycobacteriales</taxon>
        <taxon>Nocardiaceae</taxon>
        <taxon>Prescottella</taxon>
    </lineage>
</organism>
<sequence>MRSSTLGDVPWFLVSLLLLLTVGGYLTLGVLTAIGQRRRSAGPLVVFGAVLLFPVYWVVWYVHDTWPSSGPTANTYHPEPS</sequence>
<dbReference type="Proteomes" id="UP001160334">
    <property type="component" value="Unassembled WGS sequence"/>
</dbReference>
<keyword evidence="1" id="KW-0812">Transmembrane</keyword>
<keyword evidence="3" id="KW-1185">Reference proteome</keyword>
<evidence type="ECO:0000256" key="1">
    <source>
        <dbReference type="SAM" id="Phobius"/>
    </source>
</evidence>
<comment type="caution">
    <text evidence="2">The sequence shown here is derived from an EMBL/GenBank/DDBJ whole genome shotgun (WGS) entry which is preliminary data.</text>
</comment>
<reference evidence="2 3" key="1">
    <citation type="submission" date="2023-04" db="EMBL/GenBank/DDBJ databases">
        <title>Forest soil microbial communities from Buena Vista Peninsula, Colon Province, Panama.</title>
        <authorList>
            <person name="Bouskill N."/>
        </authorList>
    </citation>
    <scope>NUCLEOTIDE SEQUENCE [LARGE SCALE GENOMIC DNA]</scope>
    <source>
        <strain evidence="2 3">CFH S0262</strain>
    </source>
</reference>
<proteinExistence type="predicted"/>
<dbReference type="EMBL" id="JARXVC010000002">
    <property type="protein sequence ID" value="MDH6279954.1"/>
    <property type="molecule type" value="Genomic_DNA"/>
</dbReference>
<evidence type="ECO:0000313" key="2">
    <source>
        <dbReference type="EMBL" id="MDH6279954.1"/>
    </source>
</evidence>